<dbReference type="InterPro" id="IPR002364">
    <property type="entry name" value="Quin_OxRdtase/zeta-crystal_CS"/>
</dbReference>
<dbReference type="InterPro" id="IPR050700">
    <property type="entry name" value="YIM1/Zinc_Alcohol_DH_Fams"/>
</dbReference>
<dbReference type="InterPro" id="IPR011032">
    <property type="entry name" value="GroES-like_sf"/>
</dbReference>
<proteinExistence type="predicted"/>
<evidence type="ECO:0000313" key="3">
    <source>
        <dbReference type="Proteomes" id="UP000249081"/>
    </source>
</evidence>
<sequence length="324" mass="34283">MRAIAQTEYGGPEVLSLQMVPKPVPSDNEVLVRIYAASVSAGDWHLMRGKPLFIRPMFGGVRQPKIKTLGSDVAGRVEAVGPGVTQFQPGDEVFGDLSECGFGAFAEYVCAAEAALVLKPENIAFEVAAAVPGSALAALQGLRDCGQILPGQKVLINGASGGVGSLAVQLAKGFGAEVTAVCSTKKVEMVRSLHPDHLIDYTQTDFTQTGQRYDLILDAAAYRSILDYLPALTPNGTYVLVGGATAQFLQGMLLGPLISRVSGRRVTCLATKPNQADLTTLRDLLATGKFAPFIGQRYDLSEVPTAIRHLEQRQVTGKAVIGVA</sequence>
<reference evidence="2 3" key="2">
    <citation type="submission" date="2018-06" db="EMBL/GenBank/DDBJ databases">
        <title>Metagenomic assembly of (sub)arctic Cyanobacteria and their associated microbiome from non-axenic cultures.</title>
        <authorList>
            <person name="Baurain D."/>
        </authorList>
    </citation>
    <scope>NUCLEOTIDE SEQUENCE [LARGE SCALE GENOMIC DNA]</scope>
    <source>
        <strain evidence="2">ULC041bin1</strain>
    </source>
</reference>
<feature type="domain" description="Enoyl reductase (ER)" evidence="1">
    <location>
        <begin position="10"/>
        <end position="321"/>
    </location>
</feature>
<dbReference type="GO" id="GO:0008270">
    <property type="term" value="F:zinc ion binding"/>
    <property type="evidence" value="ECO:0007669"/>
    <property type="project" value="InterPro"/>
</dbReference>
<dbReference type="Gene3D" id="3.90.180.10">
    <property type="entry name" value="Medium-chain alcohol dehydrogenases, catalytic domain"/>
    <property type="match status" value="1"/>
</dbReference>
<evidence type="ECO:0000259" key="1">
    <source>
        <dbReference type="SMART" id="SM00829"/>
    </source>
</evidence>
<evidence type="ECO:0000313" key="2">
    <source>
        <dbReference type="EMBL" id="PZO44807.1"/>
    </source>
</evidence>
<dbReference type="PROSITE" id="PS01162">
    <property type="entry name" value="QOR_ZETA_CRYSTAL"/>
    <property type="match status" value="1"/>
</dbReference>
<dbReference type="EMBL" id="QBMN01000013">
    <property type="protein sequence ID" value="PZO44807.1"/>
    <property type="molecule type" value="Genomic_DNA"/>
</dbReference>
<dbReference type="InterPro" id="IPR013154">
    <property type="entry name" value="ADH-like_N"/>
</dbReference>
<organism evidence="2 3">
    <name type="scientific">Shackletoniella antarctica</name>
    <dbReference type="NCBI Taxonomy" id="268115"/>
    <lineage>
        <taxon>Bacteria</taxon>
        <taxon>Bacillati</taxon>
        <taxon>Cyanobacteriota</taxon>
        <taxon>Cyanophyceae</taxon>
        <taxon>Oculatellales</taxon>
        <taxon>Oculatellaceae</taxon>
        <taxon>Shackletoniella</taxon>
    </lineage>
</organism>
<accession>A0A2W4WNP2</accession>
<dbReference type="SUPFAM" id="SSF51735">
    <property type="entry name" value="NAD(P)-binding Rossmann-fold domains"/>
    <property type="match status" value="1"/>
</dbReference>
<dbReference type="PANTHER" id="PTHR11695:SF648">
    <property type="entry name" value="ZINC-BINDING OXIDOREDUCTASE"/>
    <property type="match status" value="1"/>
</dbReference>
<comment type="caution">
    <text evidence="2">The sequence shown here is derived from an EMBL/GenBank/DDBJ whole genome shotgun (WGS) entry which is preliminary data.</text>
</comment>
<dbReference type="GO" id="GO:0016491">
    <property type="term" value="F:oxidoreductase activity"/>
    <property type="evidence" value="ECO:0007669"/>
    <property type="project" value="InterPro"/>
</dbReference>
<dbReference type="Pfam" id="PF08240">
    <property type="entry name" value="ADH_N"/>
    <property type="match status" value="1"/>
</dbReference>
<dbReference type="CDD" id="cd08267">
    <property type="entry name" value="MDR1"/>
    <property type="match status" value="1"/>
</dbReference>
<dbReference type="Gene3D" id="3.40.50.720">
    <property type="entry name" value="NAD(P)-binding Rossmann-like Domain"/>
    <property type="match status" value="1"/>
</dbReference>
<dbReference type="PANTHER" id="PTHR11695">
    <property type="entry name" value="ALCOHOL DEHYDROGENASE RELATED"/>
    <property type="match status" value="1"/>
</dbReference>
<dbReference type="Proteomes" id="UP000249081">
    <property type="component" value="Unassembled WGS sequence"/>
</dbReference>
<protein>
    <submittedName>
        <fullName evidence="2">Alcohol dehydrogenase</fullName>
    </submittedName>
</protein>
<dbReference type="SUPFAM" id="SSF50129">
    <property type="entry name" value="GroES-like"/>
    <property type="match status" value="1"/>
</dbReference>
<dbReference type="Pfam" id="PF13602">
    <property type="entry name" value="ADH_zinc_N_2"/>
    <property type="match status" value="1"/>
</dbReference>
<dbReference type="SMART" id="SM00829">
    <property type="entry name" value="PKS_ER"/>
    <property type="match status" value="1"/>
</dbReference>
<dbReference type="InterPro" id="IPR020843">
    <property type="entry name" value="ER"/>
</dbReference>
<name>A0A2W4WNP2_9CYAN</name>
<dbReference type="InterPro" id="IPR036291">
    <property type="entry name" value="NAD(P)-bd_dom_sf"/>
</dbReference>
<gene>
    <name evidence="2" type="ORF">DCF17_03195</name>
</gene>
<reference evidence="3" key="1">
    <citation type="submission" date="2018-04" db="EMBL/GenBank/DDBJ databases">
        <authorList>
            <person name="Cornet L."/>
        </authorList>
    </citation>
    <scope>NUCLEOTIDE SEQUENCE [LARGE SCALE GENOMIC DNA]</scope>
</reference>
<dbReference type="AlphaFoldDB" id="A0A2W4WNP2"/>